<evidence type="ECO:0000256" key="2">
    <source>
        <dbReference type="ARBA" id="ARBA00010977"/>
    </source>
</evidence>
<dbReference type="PANTHER" id="PTHR12748">
    <property type="entry name" value="ORIGIN RECOGNITION COMPLEX SUBUNIT 3"/>
    <property type="match status" value="1"/>
</dbReference>
<dbReference type="InterPro" id="IPR040855">
    <property type="entry name" value="ORC_WH_C"/>
</dbReference>
<dbReference type="OrthoDB" id="10265211at2759"/>
<comment type="caution">
    <text evidence="8">The sequence shown here is derived from an EMBL/GenBank/DDBJ whole genome shotgun (WGS) entry which is preliminary data.</text>
</comment>
<dbReference type="Proteomes" id="UP001152885">
    <property type="component" value="Unassembled WGS sequence"/>
</dbReference>
<keyword evidence="9" id="KW-1185">Reference proteome</keyword>
<dbReference type="GO" id="GO:0003688">
    <property type="term" value="F:DNA replication origin binding"/>
    <property type="evidence" value="ECO:0007669"/>
    <property type="project" value="TreeGrafter"/>
</dbReference>
<dbReference type="GO" id="GO:0005656">
    <property type="term" value="C:nuclear pre-replicative complex"/>
    <property type="evidence" value="ECO:0007669"/>
    <property type="project" value="TreeGrafter"/>
</dbReference>
<comment type="subcellular location">
    <subcellularLocation>
        <location evidence="1">Nucleus</location>
    </subcellularLocation>
</comment>
<dbReference type="GO" id="GO:0031261">
    <property type="term" value="C:DNA replication preinitiation complex"/>
    <property type="evidence" value="ECO:0007669"/>
    <property type="project" value="TreeGrafter"/>
</dbReference>
<dbReference type="EMBL" id="CANTUO010000003">
    <property type="protein sequence ID" value="CAI5758422.1"/>
    <property type="molecule type" value="Genomic_DNA"/>
</dbReference>
<keyword evidence="5" id="KW-0539">Nucleus</keyword>
<evidence type="ECO:0000256" key="4">
    <source>
        <dbReference type="ARBA" id="ARBA00023125"/>
    </source>
</evidence>
<name>A0A9W4TWY7_9ASCO</name>
<feature type="domain" description="Origin recognition complex subunit 3 winged helix C-terminal" evidence="7">
    <location>
        <begin position="508"/>
        <end position="610"/>
    </location>
</feature>
<dbReference type="GO" id="GO:0005664">
    <property type="term" value="C:nuclear origin of replication recognition complex"/>
    <property type="evidence" value="ECO:0007669"/>
    <property type="project" value="InterPro"/>
</dbReference>
<evidence type="ECO:0000313" key="9">
    <source>
        <dbReference type="Proteomes" id="UP001152885"/>
    </source>
</evidence>
<sequence length="613" mass="71417">MDGKTHYWVKRDKKRKQSDFDSVFESLTNQKKLKTNDTPFLNLFNGLETDENVKFRYGMFQRIWSHQLVKIQSILNNANNELFNNLLEFLKTPKSDKLDIGYVQLTSNTANNFRILNEFYNYITDKLDYKIVKLNSKNCVNIKSALREVVKQAGKVQTGKLNYDLDNIKGDERIVVVLEDTNLTNNQVLNQLLKILAAHDLQLKVILGLSCYTVTSWINSNLSDDLNLSTKGYKFKSNDNKSLGYIILNNLFLTPELNDDNPLLIEKKLSTIILSRFENANNSVDSLISEIKLCYMICFYQSPLSILLAKDEFSELYIDGLRKLPSFKKYIEIQLYDKRDVKEIFDSVEELFKSTKLKYKKFKLTIMNAINVIYDIDPKRSKEKFELYKLLINNKLLNSKYLNDCINNLNNYTNEALSVILQNIGKDCKEEIEGVQDEFFIEFNKTLSRRNLSETLQVYFNNDLLTTPLEYMLFNEVFTMNGGTLSSTSLFEENFENLMIKLLRPNLRETVESSLESPETYLGNPLLGDEPVIAPTLSYLYKIYKEAPVSINMYDFFQAYKSVVPRVIRTDDETWHKMVYSWFLQNCAELMHLGLLQMKPKGDYLEKALWKGV</sequence>
<dbReference type="InterPro" id="IPR045667">
    <property type="entry name" value="ORC3_N"/>
</dbReference>
<dbReference type="InterPro" id="IPR020795">
    <property type="entry name" value="ORC3"/>
</dbReference>
<evidence type="ECO:0000259" key="6">
    <source>
        <dbReference type="Pfam" id="PF07034"/>
    </source>
</evidence>
<feature type="domain" description="Origin recognition complex subunit 3 N-terminal" evidence="6">
    <location>
        <begin position="4"/>
        <end position="307"/>
    </location>
</feature>
<proteinExistence type="inferred from homology"/>
<evidence type="ECO:0000256" key="5">
    <source>
        <dbReference type="ARBA" id="ARBA00023242"/>
    </source>
</evidence>
<reference evidence="8" key="1">
    <citation type="submission" date="2022-12" db="EMBL/GenBank/DDBJ databases">
        <authorList>
            <person name="Brejova B."/>
        </authorList>
    </citation>
    <scope>NUCLEOTIDE SEQUENCE</scope>
</reference>
<dbReference type="GO" id="GO:0006270">
    <property type="term" value="P:DNA replication initiation"/>
    <property type="evidence" value="ECO:0007669"/>
    <property type="project" value="TreeGrafter"/>
</dbReference>
<keyword evidence="4" id="KW-0238">DNA-binding</keyword>
<dbReference type="Pfam" id="PF07034">
    <property type="entry name" value="ORC3_N"/>
    <property type="match status" value="1"/>
</dbReference>
<gene>
    <name evidence="8" type="ORF">CANVERA_P2934</name>
</gene>
<keyword evidence="3" id="KW-0235">DNA replication</keyword>
<dbReference type="Pfam" id="PF18137">
    <property type="entry name" value="WHD_ORC"/>
    <property type="match status" value="1"/>
</dbReference>
<evidence type="ECO:0000256" key="3">
    <source>
        <dbReference type="ARBA" id="ARBA00022705"/>
    </source>
</evidence>
<dbReference type="PANTHER" id="PTHR12748:SF0">
    <property type="entry name" value="ORIGIN RECOGNITION COMPLEX SUBUNIT 3"/>
    <property type="match status" value="1"/>
</dbReference>
<evidence type="ECO:0000313" key="8">
    <source>
        <dbReference type="EMBL" id="CAI5758422.1"/>
    </source>
</evidence>
<evidence type="ECO:0008006" key="10">
    <source>
        <dbReference type="Google" id="ProtNLM"/>
    </source>
</evidence>
<protein>
    <recommendedName>
        <fullName evidence="10">Origin recognition complex subunit 3</fullName>
    </recommendedName>
</protein>
<organism evidence="8 9">
    <name type="scientific">Candida verbasci</name>
    <dbReference type="NCBI Taxonomy" id="1227364"/>
    <lineage>
        <taxon>Eukaryota</taxon>
        <taxon>Fungi</taxon>
        <taxon>Dikarya</taxon>
        <taxon>Ascomycota</taxon>
        <taxon>Saccharomycotina</taxon>
        <taxon>Pichiomycetes</taxon>
        <taxon>Debaryomycetaceae</taxon>
        <taxon>Candida/Lodderomyces clade</taxon>
        <taxon>Candida</taxon>
    </lineage>
</organism>
<evidence type="ECO:0000256" key="1">
    <source>
        <dbReference type="ARBA" id="ARBA00004123"/>
    </source>
</evidence>
<dbReference type="AlphaFoldDB" id="A0A9W4TWY7"/>
<evidence type="ECO:0000259" key="7">
    <source>
        <dbReference type="Pfam" id="PF18137"/>
    </source>
</evidence>
<accession>A0A9W4TWY7</accession>
<comment type="similarity">
    <text evidence="2">Belongs to the ORC3 family.</text>
</comment>